<dbReference type="AlphaFoldDB" id="A0A066WVN0"/>
<evidence type="ECO:0000313" key="2">
    <source>
        <dbReference type="Proteomes" id="UP000027064"/>
    </source>
</evidence>
<protein>
    <submittedName>
        <fullName evidence="1">Uncharacterized protein</fullName>
    </submittedName>
</protein>
<organism evidence="1 2">
    <name type="scientific">Flavobacterium seoulense</name>
    <dbReference type="NCBI Taxonomy" id="1492738"/>
    <lineage>
        <taxon>Bacteria</taxon>
        <taxon>Pseudomonadati</taxon>
        <taxon>Bacteroidota</taxon>
        <taxon>Flavobacteriia</taxon>
        <taxon>Flavobacteriales</taxon>
        <taxon>Flavobacteriaceae</taxon>
        <taxon>Flavobacterium</taxon>
    </lineage>
</organism>
<gene>
    <name evidence="1" type="ORF">FEM21_01560</name>
</gene>
<comment type="caution">
    <text evidence="1">The sequence shown here is derived from an EMBL/GenBank/DDBJ whole genome shotgun (WGS) entry which is preliminary data.</text>
</comment>
<dbReference type="STRING" id="1492738.FEM21_01560"/>
<keyword evidence="2" id="KW-1185">Reference proteome</keyword>
<dbReference type="Proteomes" id="UP000027064">
    <property type="component" value="Unassembled WGS sequence"/>
</dbReference>
<sequence>MTSVHFENFNYLVYKSKKDPAANLELIMYIELRKLIF</sequence>
<evidence type="ECO:0000313" key="1">
    <source>
        <dbReference type="EMBL" id="KDN56653.1"/>
    </source>
</evidence>
<name>A0A066WVN0_9FLAO</name>
<dbReference type="EMBL" id="JNCA01000001">
    <property type="protein sequence ID" value="KDN56653.1"/>
    <property type="molecule type" value="Genomic_DNA"/>
</dbReference>
<reference evidence="1 2" key="1">
    <citation type="submission" date="2014-05" db="EMBL/GenBank/DDBJ databases">
        <title>Genome Sequence of Flavobacterium sp. EM1321.</title>
        <authorList>
            <person name="Shin S.-K."/>
            <person name="Yi H."/>
        </authorList>
    </citation>
    <scope>NUCLEOTIDE SEQUENCE [LARGE SCALE GENOMIC DNA]</scope>
    <source>
        <strain evidence="1 2">EM1321</strain>
    </source>
</reference>
<dbReference type="PATRIC" id="fig|1492738.3.peg.152"/>
<accession>A0A066WVN0</accession>
<proteinExistence type="predicted"/>